<dbReference type="RefSeq" id="WP_194414388.1">
    <property type="nucleotide sequence ID" value="NZ_BAABKZ010000002.1"/>
</dbReference>
<gene>
    <name evidence="2" type="ORF">GCM10025760_25180</name>
</gene>
<sequence length="867" mass="91435">MAITGQYFGRFDRPLRVKAGAAEGGRLSAKVDIGIANLDGSDPRTVQAEFQLMGPGDVARLTPGAIVRRYPSPGADDAESEKLAHVEFAESDLPWRYTPQHPSGERLAPWLALIVGVQGAEGISTRPDGSVRLSPAIQATHGLDGSWAWAHVHTVGAFERSRLVSPAQLSPDTSYLAVVVPAFTADGSAAWSGAAAVTLPCYDRWEFRTGAEGDFPGLAKKLRKADLAELALRGGRPFGRADVEYRPRTGDPAVVLSAAGALRVPADPPPDPADAPPPAEVAADVAALQTPIVSPDGRDVITAPDYPGAFRPLEAAPAAAGSWPAQLTDDPRLRGAAGLGAWTAIAWQDRIADAAAVRLGDTTSAAERIRALALGVWASRSLWRRRVPADPAQALAVLAPALGRLPAGGVGSTTVLGAVGVRHIDDPGGPTSPQLAPALFSSAARRALRPGTARSSLAAPGQSGVAALVSVAAGCPDPTDPEDVLGRQHPDPEPDPLRRAKEAVHAATDDPGLAESVTDRLLSDGAVDPAGLAAVLSAMQPGPDGRVDEELLNRLLDSRDFPALPEPDAAWEETPDEFAPRCEPVDVGRLGGLVSGAIDPTVPEPPAAVRVYATLPGVRSMRPLEVEPELDIPLWSFLSTASPDWMLPGVGDLATHEVIAVETNPLFVEALLVGANRQAAAELRWRNVPMRARSSPLRRFWQRTDRTPGGDPDAVHDIRPIRQWPDGSALGDPGLTPSGRSSEAVVVFRSPIFTRYPTTVVYLYDARTAPGGAPDWDDPPDENVALARPRRVDFTFTGTIGPEVTFFGFPVPIAELAHHWVVLEEPPAGYRFAHAPAAGIAATEDHSGDFAHRRFALPVRVLIGPLA</sequence>
<comment type="caution">
    <text evidence="2">The sequence shown here is derived from an EMBL/GenBank/DDBJ whole genome shotgun (WGS) entry which is preliminary data.</text>
</comment>
<accession>A0ABP9MG91</accession>
<protein>
    <submittedName>
        <fullName evidence="2">Uncharacterized protein</fullName>
    </submittedName>
</protein>
<proteinExistence type="predicted"/>
<name>A0ABP9MG91_9MICO</name>
<organism evidence="2 3">
    <name type="scientific">Microbacterium yannicii</name>
    <dbReference type="NCBI Taxonomy" id="671622"/>
    <lineage>
        <taxon>Bacteria</taxon>
        <taxon>Bacillati</taxon>
        <taxon>Actinomycetota</taxon>
        <taxon>Actinomycetes</taxon>
        <taxon>Micrococcales</taxon>
        <taxon>Microbacteriaceae</taxon>
        <taxon>Microbacterium</taxon>
    </lineage>
</organism>
<evidence type="ECO:0000256" key="1">
    <source>
        <dbReference type="SAM" id="MobiDB-lite"/>
    </source>
</evidence>
<reference evidence="3" key="1">
    <citation type="journal article" date="2019" name="Int. J. Syst. Evol. Microbiol.">
        <title>The Global Catalogue of Microorganisms (GCM) 10K type strain sequencing project: providing services to taxonomists for standard genome sequencing and annotation.</title>
        <authorList>
            <consortium name="The Broad Institute Genomics Platform"/>
            <consortium name="The Broad Institute Genome Sequencing Center for Infectious Disease"/>
            <person name="Wu L."/>
            <person name="Ma J."/>
        </authorList>
    </citation>
    <scope>NUCLEOTIDE SEQUENCE [LARGE SCALE GENOMIC DNA]</scope>
    <source>
        <strain evidence="3">JCM 18959</strain>
    </source>
</reference>
<keyword evidence="3" id="KW-1185">Reference proteome</keyword>
<feature type="region of interest" description="Disordered" evidence="1">
    <location>
        <begin position="472"/>
        <end position="498"/>
    </location>
</feature>
<evidence type="ECO:0000313" key="2">
    <source>
        <dbReference type="EMBL" id="GAA5094194.1"/>
    </source>
</evidence>
<evidence type="ECO:0000313" key="3">
    <source>
        <dbReference type="Proteomes" id="UP001501407"/>
    </source>
</evidence>
<feature type="compositionally biased region" description="Basic and acidic residues" evidence="1">
    <location>
        <begin position="484"/>
        <end position="498"/>
    </location>
</feature>
<dbReference type="Proteomes" id="UP001501407">
    <property type="component" value="Unassembled WGS sequence"/>
</dbReference>
<dbReference type="EMBL" id="BAABKZ010000002">
    <property type="protein sequence ID" value="GAA5094194.1"/>
    <property type="molecule type" value="Genomic_DNA"/>
</dbReference>